<dbReference type="InterPro" id="IPR011333">
    <property type="entry name" value="SKP1/BTB/POZ_sf"/>
</dbReference>
<evidence type="ECO:0000313" key="2">
    <source>
        <dbReference type="EMBL" id="GBM16210.1"/>
    </source>
</evidence>
<dbReference type="Gene3D" id="1.25.40.420">
    <property type="match status" value="1"/>
</dbReference>
<evidence type="ECO:0000313" key="3">
    <source>
        <dbReference type="Proteomes" id="UP000499080"/>
    </source>
</evidence>
<dbReference type="PANTHER" id="PTHR24413">
    <property type="entry name" value="SPECKLE-TYPE POZ PROTEIN"/>
    <property type="match status" value="1"/>
</dbReference>
<dbReference type="Gene3D" id="3.30.710.10">
    <property type="entry name" value="Potassium Channel Kv1.1, Chain A"/>
    <property type="match status" value="1"/>
</dbReference>
<name>A0A4Y2DHD9_ARAVE</name>
<sequence length="482" mass="56310">MEYERKGVTITWQIENVKCPPRQEMELYSPVFSVDVLDRTKWKLGIFLIPTTDIRLTIKREAEDDGPKDIGLHYDFSISALRGRSSTRKGTYSFKFQKDQSCPEIKMIGRHKCSISDNITIQCKIWRQRGSIPMNDHFFSRTRMRVERSIFVGVVEHFSDLRERERKTLKTVSSPTGEILMTVNLYLCDFLHPFFSNQLKIEIKPVDIQIERVYDFKLFILDSSGKKSRTVKLDRTSMYKSPETFTLHDVSKENLIEKAARYLPNDALSLHCEITVCAGKEYEKVERTEYETDSIVEVNKADFSNEVELLTRREGIPYDTKLQTATEAFSAHTDILSAQSPVFEAMFKTSMKETIKKCVQIDDVDAETLKRMLLFLYSATLEELEWKDAMELFFAADKYQILSLKSRCTVLLMKSLDLSNCCVLLLLADMHQEEDLKKAVQNFITRNDQKILYCDQWRDFEKTVPHLAIDYFRNRCLKSRLF</sequence>
<protein>
    <submittedName>
        <fullName evidence="2">Speckle-type POZ protein</fullName>
    </submittedName>
</protein>
<dbReference type="Pfam" id="PF00651">
    <property type="entry name" value="BTB"/>
    <property type="match status" value="1"/>
</dbReference>
<comment type="caution">
    <text evidence="2">The sequence shown here is derived from an EMBL/GenBank/DDBJ whole genome shotgun (WGS) entry which is preliminary data.</text>
</comment>
<organism evidence="2 3">
    <name type="scientific">Araneus ventricosus</name>
    <name type="common">Orbweaver spider</name>
    <name type="synonym">Epeira ventricosa</name>
    <dbReference type="NCBI Taxonomy" id="182803"/>
    <lineage>
        <taxon>Eukaryota</taxon>
        <taxon>Metazoa</taxon>
        <taxon>Ecdysozoa</taxon>
        <taxon>Arthropoda</taxon>
        <taxon>Chelicerata</taxon>
        <taxon>Arachnida</taxon>
        <taxon>Araneae</taxon>
        <taxon>Araneomorphae</taxon>
        <taxon>Entelegynae</taxon>
        <taxon>Araneoidea</taxon>
        <taxon>Araneidae</taxon>
        <taxon>Araneus</taxon>
    </lineage>
</organism>
<accession>A0A4Y2DHD9</accession>
<proteinExistence type="predicted"/>
<gene>
    <name evidence="2" type="primary">spop_35</name>
    <name evidence="2" type="ORF">AVEN_126467_1</name>
</gene>
<keyword evidence="3" id="KW-1185">Reference proteome</keyword>
<dbReference type="SMART" id="SM00225">
    <property type="entry name" value="BTB"/>
    <property type="match status" value="1"/>
</dbReference>
<dbReference type="SUPFAM" id="SSF54695">
    <property type="entry name" value="POZ domain"/>
    <property type="match status" value="1"/>
</dbReference>
<reference evidence="2 3" key="1">
    <citation type="journal article" date="2019" name="Sci. Rep.">
        <title>Orb-weaving spider Araneus ventricosus genome elucidates the spidroin gene catalogue.</title>
        <authorList>
            <person name="Kono N."/>
            <person name="Nakamura H."/>
            <person name="Ohtoshi R."/>
            <person name="Moran D.A.P."/>
            <person name="Shinohara A."/>
            <person name="Yoshida Y."/>
            <person name="Fujiwara M."/>
            <person name="Mori M."/>
            <person name="Tomita M."/>
            <person name="Arakawa K."/>
        </authorList>
    </citation>
    <scope>NUCLEOTIDE SEQUENCE [LARGE SCALE GENOMIC DNA]</scope>
</reference>
<evidence type="ECO:0000259" key="1">
    <source>
        <dbReference type="PROSITE" id="PS50097"/>
    </source>
</evidence>
<dbReference type="SUPFAM" id="SSF49599">
    <property type="entry name" value="TRAF domain-like"/>
    <property type="match status" value="1"/>
</dbReference>
<dbReference type="CDD" id="cd18186">
    <property type="entry name" value="BTB_POZ_ZBTB_KLHL-like"/>
    <property type="match status" value="1"/>
</dbReference>
<dbReference type="InterPro" id="IPR000210">
    <property type="entry name" value="BTB/POZ_dom"/>
</dbReference>
<dbReference type="OrthoDB" id="6359816at2759"/>
<dbReference type="AlphaFoldDB" id="A0A4Y2DHD9"/>
<dbReference type="EMBL" id="BGPR01000369">
    <property type="protein sequence ID" value="GBM16210.1"/>
    <property type="molecule type" value="Genomic_DNA"/>
</dbReference>
<dbReference type="PROSITE" id="PS50097">
    <property type="entry name" value="BTB"/>
    <property type="match status" value="1"/>
</dbReference>
<feature type="domain" description="BTB" evidence="1">
    <location>
        <begin position="318"/>
        <end position="385"/>
    </location>
</feature>
<dbReference type="Proteomes" id="UP000499080">
    <property type="component" value="Unassembled WGS sequence"/>
</dbReference>